<accession>A0A2C9UB46</accession>
<keyword evidence="1" id="KW-0812">Transmembrane</keyword>
<reference evidence="2" key="1">
    <citation type="submission" date="2016-02" db="EMBL/GenBank/DDBJ databases">
        <title>WGS assembly of Manihot esculenta.</title>
        <authorList>
            <person name="Bredeson J.V."/>
            <person name="Prochnik S.E."/>
            <person name="Lyons J.B."/>
            <person name="Schmutz J."/>
            <person name="Grimwood J."/>
            <person name="Vrebalov J."/>
            <person name="Bart R.S."/>
            <person name="Amuge T."/>
            <person name="Ferguson M.E."/>
            <person name="Green R."/>
            <person name="Putnam N."/>
            <person name="Stites J."/>
            <person name="Rounsley S."/>
            <person name="Rokhsar D.S."/>
        </authorList>
    </citation>
    <scope>NUCLEOTIDE SEQUENCE [LARGE SCALE GENOMIC DNA]</scope>
    <source>
        <tissue evidence="2">Leaf</tissue>
    </source>
</reference>
<dbReference type="PANTHER" id="PTHR33919:SF1">
    <property type="entry name" value="OS09G0127700 PROTEIN"/>
    <property type="match status" value="1"/>
</dbReference>
<dbReference type="AlphaFoldDB" id="A0A2C9UB46"/>
<feature type="transmembrane region" description="Helical" evidence="1">
    <location>
        <begin position="84"/>
        <end position="102"/>
    </location>
</feature>
<name>A0A2C9UB46_MANES</name>
<proteinExistence type="predicted"/>
<evidence type="ECO:0000256" key="1">
    <source>
        <dbReference type="SAM" id="Phobius"/>
    </source>
</evidence>
<organism evidence="2">
    <name type="scientific">Manihot esculenta</name>
    <name type="common">Cassava</name>
    <name type="synonym">Jatropha manihot</name>
    <dbReference type="NCBI Taxonomy" id="3983"/>
    <lineage>
        <taxon>Eukaryota</taxon>
        <taxon>Viridiplantae</taxon>
        <taxon>Streptophyta</taxon>
        <taxon>Embryophyta</taxon>
        <taxon>Tracheophyta</taxon>
        <taxon>Spermatophyta</taxon>
        <taxon>Magnoliopsida</taxon>
        <taxon>eudicotyledons</taxon>
        <taxon>Gunneridae</taxon>
        <taxon>Pentapetalae</taxon>
        <taxon>rosids</taxon>
        <taxon>fabids</taxon>
        <taxon>Malpighiales</taxon>
        <taxon>Euphorbiaceae</taxon>
        <taxon>Crotonoideae</taxon>
        <taxon>Manihoteae</taxon>
        <taxon>Manihot</taxon>
    </lineage>
</organism>
<dbReference type="PANTHER" id="PTHR33919">
    <property type="entry name" value="OS09G0127700 PROTEIN"/>
    <property type="match status" value="1"/>
</dbReference>
<keyword evidence="1" id="KW-0472">Membrane</keyword>
<gene>
    <name evidence="2" type="ORF">MANES_16G130000</name>
</gene>
<keyword evidence="1" id="KW-1133">Transmembrane helix</keyword>
<dbReference type="STRING" id="3983.A0A2C9UB46"/>
<dbReference type="EMBL" id="CM004402">
    <property type="protein sequence ID" value="OAY27493.1"/>
    <property type="molecule type" value="Genomic_DNA"/>
</dbReference>
<sequence>MCSLTKPSLPRVNLNVAKFSSHGLYAARSCLKLQGTRGGMRPTHNMNPEEVKAAGFEGSKSTPGHNPGGFLHQRGKLPFSPTTMTITGLVIAASVGYMVWYAKKKPEASPRDVAKVSTNSADPKDTHPRNFYFLCFRLVGSYDKQACIMQGKT</sequence>
<protein>
    <submittedName>
        <fullName evidence="2">Uncharacterized protein</fullName>
    </submittedName>
</protein>
<evidence type="ECO:0000313" key="2">
    <source>
        <dbReference type="EMBL" id="OAY27493.1"/>
    </source>
</evidence>